<evidence type="ECO:0000313" key="3">
    <source>
        <dbReference type="EMBL" id="KAH7138498.1"/>
    </source>
</evidence>
<feature type="compositionally biased region" description="Low complexity" evidence="1">
    <location>
        <begin position="46"/>
        <end position="59"/>
    </location>
</feature>
<accession>A0A9P9IWR2</accession>
<feature type="compositionally biased region" description="Pro residues" evidence="1">
    <location>
        <begin position="248"/>
        <end position="260"/>
    </location>
</feature>
<keyword evidence="4" id="KW-1185">Reference proteome</keyword>
<evidence type="ECO:0000256" key="1">
    <source>
        <dbReference type="SAM" id="MobiDB-lite"/>
    </source>
</evidence>
<feature type="compositionally biased region" description="Polar residues" evidence="1">
    <location>
        <begin position="27"/>
        <end position="38"/>
    </location>
</feature>
<feature type="region of interest" description="Disordered" evidence="1">
    <location>
        <begin position="550"/>
        <end position="569"/>
    </location>
</feature>
<feature type="region of interest" description="Disordered" evidence="1">
    <location>
        <begin position="156"/>
        <end position="175"/>
    </location>
</feature>
<feature type="region of interest" description="Disordered" evidence="1">
    <location>
        <begin position="27"/>
        <end position="115"/>
    </location>
</feature>
<dbReference type="Proteomes" id="UP000700596">
    <property type="component" value="Unassembled WGS sequence"/>
</dbReference>
<keyword evidence="2" id="KW-1133">Transmembrane helix</keyword>
<feature type="region of interest" description="Disordered" evidence="1">
    <location>
        <begin position="925"/>
        <end position="1018"/>
    </location>
</feature>
<name>A0A9P9IWR2_9PLEO</name>
<sequence length="1353" mass="149033">MSVVSFYYRGVEAGGANVDDMANLSSTSHSPGFQNNTRPFAPATPIHSAQHSLASSISSRTRTPLQPLTIHQFRKQQSSPAPQTATPPGKTLRRRAATPTLAGVDRIPTASHTPVAKARPAPLLHFSRSAHQLHFHPPTPPTPSDAHQRTSLLADSLRSQSAEPRDSGGVKLGAFGTINPKVSAWKPIKRLPKPSHPFPIPLSPAPTIPLTQAKSLSPLPSKSYSSTDNRLSPETDTNSSNFSLSRFPQPPLLIDPPLSPPNDENEPLRLNTSFTTTAPVTPPATPAVIHYRGTSFDLINPHDSLLYRDIVTPSRDLDSTDYLPLRSSEEDLDSSDLTMAQRGRFFKDFSSAHHKITRREDELPETADLEPPSPALISPESSYFSSPEQGLGSHPRFGASPLTLRKSGTESRFSLKQLTPLRSLTRNFTKRLGKSPEIPQGEELQEFPSSLPQVATPTLEGRFPRSLHDSYRTAIENPIIEGPYDLQVGSTYTDMPSPEAGQHFRPSQLSSMVPDSSVEMGRVDEPGASNTDEQHYDRMSVYASSSVYTGEGEATRGCPPSLYNPRDSRRISRPAIGLSYEDEATYPSGYPRLSKLSNMYSPMRSSRRTSFPFNLSFRQSQVSGNDHTDTIGQFIEQYNEDEDNIAAQEGDYARQSPANREVGQFNFGLDEEDRDDETDPEDESLIVRPLRHGLPLQHDPPVQPGAAHMATINRIPGSPPDSAVPLAPAFEYDYMSRPAQQPSASEFVSASSYGETRHLLRLSQPMSAELVGPARSILPSPLKPSSSYSQPTDQTEARTPQEALDHAEEIFSDAIATQESLNRDGGFRESVTSQEALDHADRIFNQSTTSEEALDHADRIFSFAGSADNDNEIPAMWSRRGSGNLMRNRNSAYENMEEYEDDEGDWETIRQEYRHKRMSLGSSIADYSSSESNKSHLGFPRSSLPDSVLQTAQRQPVSDQHARESPPYSNPFSSSPPAFATRGTMHSAPEEQHSSLMSSSAPYSSTVPYLRQSSGDAPREFVRELSPWDTGVYGMSEKETRELLASGPNEDIDVESNGGRRRLSTSMRGSRVMDSVSSDRESALEQLTGTDVRVVESDTSSPRAPWRSGMPDYYANPYSSEGFYQESSRRSSITPIRQSQPTDPAAHERSPSQVTLFPSHYRLPSLPKSQPPGRGRRMSARKSRAASVQGRSAVAGQTRLREMMLASDARTASSRQSHLYDDGNSERPSTSKTNTPLRGLPVHHSVSSLRTGPVASHTSPALLCPERVTSPEEEAERSKISWILFAAFCVFPPAIILYRFFGDYVITQLTKGRFGHCSTRPKRIATFVGFMLNIGSLFFVVVPILVMHGLGLL</sequence>
<feature type="region of interest" description="Disordered" evidence="1">
    <location>
        <begin position="775"/>
        <end position="801"/>
    </location>
</feature>
<feature type="transmembrane region" description="Helical" evidence="2">
    <location>
        <begin position="1323"/>
        <end position="1346"/>
    </location>
</feature>
<feature type="compositionally biased region" description="Polar residues" evidence="1">
    <location>
        <begin position="379"/>
        <end position="388"/>
    </location>
</feature>
<feature type="region of interest" description="Disordered" evidence="1">
    <location>
        <begin position="1046"/>
        <end position="1112"/>
    </location>
</feature>
<feature type="compositionally biased region" description="Low complexity" evidence="1">
    <location>
        <begin position="994"/>
        <end position="1005"/>
    </location>
</feature>
<feature type="region of interest" description="Disordered" evidence="1">
    <location>
        <begin position="1125"/>
        <end position="1240"/>
    </location>
</feature>
<keyword evidence="2" id="KW-0812">Transmembrane</keyword>
<feature type="compositionally biased region" description="Acidic residues" evidence="1">
    <location>
        <begin position="669"/>
        <end position="682"/>
    </location>
</feature>
<comment type="caution">
    <text evidence="3">The sequence shown here is derived from an EMBL/GenBank/DDBJ whole genome shotgun (WGS) entry which is preliminary data.</text>
</comment>
<feature type="compositionally biased region" description="Polar residues" evidence="1">
    <location>
        <begin position="1226"/>
        <end position="1236"/>
    </location>
</feature>
<feature type="transmembrane region" description="Helical" evidence="2">
    <location>
        <begin position="1280"/>
        <end position="1302"/>
    </location>
</feature>
<dbReference type="OrthoDB" id="5353066at2759"/>
<keyword evidence="2" id="KW-0472">Membrane</keyword>
<feature type="compositionally biased region" description="Polar residues" evidence="1">
    <location>
        <begin position="227"/>
        <end position="246"/>
    </location>
</feature>
<gene>
    <name evidence="3" type="ORF">B0J11DRAFT_16793</name>
</gene>
<evidence type="ECO:0000256" key="2">
    <source>
        <dbReference type="SAM" id="Phobius"/>
    </source>
</evidence>
<feature type="region of interest" description="Disordered" evidence="1">
    <location>
        <begin position="650"/>
        <end position="682"/>
    </location>
</feature>
<reference evidence="3" key="1">
    <citation type="journal article" date="2021" name="Nat. Commun.">
        <title>Genetic determinants of endophytism in the Arabidopsis root mycobiome.</title>
        <authorList>
            <person name="Mesny F."/>
            <person name="Miyauchi S."/>
            <person name="Thiergart T."/>
            <person name="Pickel B."/>
            <person name="Atanasova L."/>
            <person name="Karlsson M."/>
            <person name="Huettel B."/>
            <person name="Barry K.W."/>
            <person name="Haridas S."/>
            <person name="Chen C."/>
            <person name="Bauer D."/>
            <person name="Andreopoulos W."/>
            <person name="Pangilinan J."/>
            <person name="LaButti K."/>
            <person name="Riley R."/>
            <person name="Lipzen A."/>
            <person name="Clum A."/>
            <person name="Drula E."/>
            <person name="Henrissat B."/>
            <person name="Kohler A."/>
            <person name="Grigoriev I.V."/>
            <person name="Martin F.M."/>
            <person name="Hacquard S."/>
        </authorList>
    </citation>
    <scope>NUCLEOTIDE SEQUENCE</scope>
    <source>
        <strain evidence="3">MPI-CAGE-CH-0243</strain>
    </source>
</reference>
<feature type="compositionally biased region" description="Polar residues" evidence="1">
    <location>
        <begin position="1130"/>
        <end position="1142"/>
    </location>
</feature>
<feature type="compositionally biased region" description="Low complexity" evidence="1">
    <location>
        <begin position="214"/>
        <end position="226"/>
    </location>
</feature>
<feature type="compositionally biased region" description="Pro residues" evidence="1">
    <location>
        <begin position="196"/>
        <end position="207"/>
    </location>
</feature>
<feature type="compositionally biased region" description="Basic residues" evidence="1">
    <location>
        <begin position="1174"/>
        <end position="1184"/>
    </location>
</feature>
<organism evidence="3 4">
    <name type="scientific">Dendryphion nanum</name>
    <dbReference type="NCBI Taxonomy" id="256645"/>
    <lineage>
        <taxon>Eukaryota</taxon>
        <taxon>Fungi</taxon>
        <taxon>Dikarya</taxon>
        <taxon>Ascomycota</taxon>
        <taxon>Pezizomycotina</taxon>
        <taxon>Dothideomycetes</taxon>
        <taxon>Pleosporomycetidae</taxon>
        <taxon>Pleosporales</taxon>
        <taxon>Torulaceae</taxon>
        <taxon>Dendryphion</taxon>
    </lineage>
</organism>
<proteinExistence type="predicted"/>
<feature type="compositionally biased region" description="Low complexity" evidence="1">
    <location>
        <begin position="965"/>
        <end position="977"/>
    </location>
</feature>
<feature type="region of interest" description="Disordered" evidence="1">
    <location>
        <begin position="379"/>
        <end position="398"/>
    </location>
</feature>
<feature type="region of interest" description="Disordered" evidence="1">
    <location>
        <begin position="196"/>
        <end position="265"/>
    </location>
</feature>
<feature type="compositionally biased region" description="Low complexity" evidence="1">
    <location>
        <begin position="776"/>
        <end position="791"/>
    </location>
</feature>
<feature type="compositionally biased region" description="Polar residues" evidence="1">
    <location>
        <begin position="944"/>
        <end position="958"/>
    </location>
</feature>
<dbReference type="EMBL" id="JAGMWT010000001">
    <property type="protein sequence ID" value="KAH7138498.1"/>
    <property type="molecule type" value="Genomic_DNA"/>
</dbReference>
<protein>
    <submittedName>
        <fullName evidence="3">Uncharacterized protein</fullName>
    </submittedName>
</protein>
<feature type="compositionally biased region" description="Polar residues" evidence="1">
    <location>
        <begin position="75"/>
        <end position="86"/>
    </location>
</feature>
<evidence type="ECO:0000313" key="4">
    <source>
        <dbReference type="Proteomes" id="UP000700596"/>
    </source>
</evidence>